<evidence type="ECO:0000256" key="1">
    <source>
        <dbReference type="ARBA" id="ARBA00022763"/>
    </source>
</evidence>
<evidence type="ECO:0000313" key="7">
    <source>
        <dbReference type="EMBL" id="CDL40164.1"/>
    </source>
</evidence>
<dbReference type="Proteomes" id="UP000019194">
    <property type="component" value="Unassembled WGS sequence"/>
</dbReference>
<dbReference type="InterPro" id="IPR014001">
    <property type="entry name" value="Helicase_ATP-bd"/>
</dbReference>
<keyword evidence="3" id="KW-0547">Nucleotide-binding</keyword>
<comment type="caution">
    <text evidence="7">The sequence shown here is derived from an EMBL/GenBank/DDBJ whole genome shotgun (WGS) entry which is preliminary data.</text>
</comment>
<evidence type="ECO:0000256" key="2">
    <source>
        <dbReference type="ARBA" id="ARBA00022801"/>
    </source>
</evidence>
<dbReference type="EMBL" id="CBWP010000071">
    <property type="protein sequence ID" value="CDL40164.1"/>
    <property type="molecule type" value="Genomic_DNA"/>
</dbReference>
<protein>
    <submittedName>
        <fullName evidence="7">Transcription-repair coupling factor</fullName>
    </submittedName>
</protein>
<dbReference type="Pfam" id="PF00270">
    <property type="entry name" value="DEAD"/>
    <property type="match status" value="1"/>
</dbReference>
<keyword evidence="1" id="KW-0227">DNA damage</keyword>
<accession>A0A7G2IX41</accession>
<dbReference type="GO" id="GO:0003677">
    <property type="term" value="F:DNA binding"/>
    <property type="evidence" value="ECO:0007669"/>
    <property type="project" value="UniProtKB-KW"/>
</dbReference>
<reference evidence="7 8" key="1">
    <citation type="submission" date="2013-10" db="EMBL/GenBank/DDBJ databases">
        <title>Antibiotic resistance diversity of beta-lactamase producers in the General Hospital Vienna.</title>
        <authorList>
            <person name="Barisic I."/>
            <person name="Mitteregger D."/>
            <person name="Hirschl A.M."/>
            <person name="Noehammer C."/>
            <person name="Wiesinger-Mayr H."/>
        </authorList>
    </citation>
    <scope>NUCLEOTIDE SEQUENCE [LARGE SCALE GENOMIC DNA]</scope>
    <source>
        <strain evidence="7 8">ISC11</strain>
    </source>
</reference>
<dbReference type="GO" id="GO:0006281">
    <property type="term" value="P:DNA repair"/>
    <property type="evidence" value="ECO:0007669"/>
    <property type="project" value="UniProtKB-KW"/>
</dbReference>
<dbReference type="InterPro" id="IPR011545">
    <property type="entry name" value="DEAD/DEAH_box_helicase_dom"/>
</dbReference>
<keyword evidence="2" id="KW-0378">Hydrolase</keyword>
<dbReference type="InterPro" id="IPR047112">
    <property type="entry name" value="RecG/Mfd"/>
</dbReference>
<dbReference type="GO" id="GO:0005524">
    <property type="term" value="F:ATP binding"/>
    <property type="evidence" value="ECO:0007669"/>
    <property type="project" value="InterPro"/>
</dbReference>
<evidence type="ECO:0000256" key="3">
    <source>
        <dbReference type="ARBA" id="ARBA00022806"/>
    </source>
</evidence>
<keyword evidence="3" id="KW-0347">Helicase</keyword>
<sequence>MPRGKIDILIGTHKLLQADVKLKDLGLLIVDEEHRFGVRHKERIKAMRADVDILTLTATPIPRTLNMAMSGMRDLSIIATPPARRLAVKTFVREYDSLVVREAILREVLRGGQVYYLFNDVENIQKTADRLAELVPEARIGIGHGQMRERELERVMNDFHHQRF</sequence>
<dbReference type="PANTHER" id="PTHR47964">
    <property type="entry name" value="ATP-DEPENDENT DNA HELICASE HOMOLOG RECG, CHLOROPLASTIC"/>
    <property type="match status" value="1"/>
</dbReference>
<dbReference type="PANTHER" id="PTHR47964:SF1">
    <property type="entry name" value="ATP-DEPENDENT DNA HELICASE HOMOLOG RECG, CHLOROPLASTIC"/>
    <property type="match status" value="1"/>
</dbReference>
<feature type="domain" description="Helicase ATP-binding" evidence="6">
    <location>
        <begin position="1"/>
        <end position="78"/>
    </location>
</feature>
<organism evidence="7 8">
    <name type="scientific">Citrobacter freundii</name>
    <dbReference type="NCBI Taxonomy" id="546"/>
    <lineage>
        <taxon>Bacteria</taxon>
        <taxon>Pseudomonadati</taxon>
        <taxon>Pseudomonadota</taxon>
        <taxon>Gammaproteobacteria</taxon>
        <taxon>Enterobacterales</taxon>
        <taxon>Enterobacteriaceae</taxon>
        <taxon>Citrobacter</taxon>
        <taxon>Citrobacter freundii complex</taxon>
    </lineage>
</organism>
<dbReference type="GO" id="GO:0003678">
    <property type="term" value="F:DNA helicase activity"/>
    <property type="evidence" value="ECO:0007669"/>
    <property type="project" value="TreeGrafter"/>
</dbReference>
<dbReference type="PROSITE" id="PS51192">
    <property type="entry name" value="HELICASE_ATP_BIND_1"/>
    <property type="match status" value="1"/>
</dbReference>
<name>A0A7G2IX41_CITFR</name>
<keyword evidence="5" id="KW-0234">DNA repair</keyword>
<dbReference type="SUPFAM" id="SSF52540">
    <property type="entry name" value="P-loop containing nucleoside triphosphate hydrolases"/>
    <property type="match status" value="1"/>
</dbReference>
<dbReference type="AlphaFoldDB" id="A0A7G2IX41"/>
<dbReference type="Gene3D" id="3.40.50.300">
    <property type="entry name" value="P-loop containing nucleotide triphosphate hydrolases"/>
    <property type="match status" value="2"/>
</dbReference>
<evidence type="ECO:0000259" key="6">
    <source>
        <dbReference type="PROSITE" id="PS51192"/>
    </source>
</evidence>
<evidence type="ECO:0000256" key="4">
    <source>
        <dbReference type="ARBA" id="ARBA00023125"/>
    </source>
</evidence>
<evidence type="ECO:0000313" key="8">
    <source>
        <dbReference type="Proteomes" id="UP000019194"/>
    </source>
</evidence>
<keyword evidence="4" id="KW-0238">DNA-binding</keyword>
<dbReference type="GO" id="GO:0016787">
    <property type="term" value="F:hydrolase activity"/>
    <property type="evidence" value="ECO:0007669"/>
    <property type="project" value="UniProtKB-KW"/>
</dbReference>
<keyword evidence="3" id="KW-0067">ATP-binding</keyword>
<evidence type="ECO:0000256" key="5">
    <source>
        <dbReference type="ARBA" id="ARBA00023204"/>
    </source>
</evidence>
<dbReference type="InterPro" id="IPR027417">
    <property type="entry name" value="P-loop_NTPase"/>
</dbReference>
<proteinExistence type="predicted"/>